<dbReference type="Proteomes" id="UP000229916">
    <property type="component" value="Unassembled WGS sequence"/>
</dbReference>
<organism evidence="1 2">
    <name type="scientific">candidate division WWE3 bacterium CG06_land_8_20_14_3_00_42_16</name>
    <dbReference type="NCBI Taxonomy" id="1975083"/>
    <lineage>
        <taxon>Bacteria</taxon>
        <taxon>Katanobacteria</taxon>
    </lineage>
</organism>
<gene>
    <name evidence="1" type="ORF">COS81_00430</name>
</gene>
<proteinExistence type="predicted"/>
<sequence>MGSNMGSSNKKYQNKDGSFFCQICGKSNQGKPNMMGSVPYYPANKNMKWLKLCDQCFREYQNPKSKFYQKVQLLIGSL</sequence>
<name>A0A2M7APJ4_UNCKA</name>
<protein>
    <submittedName>
        <fullName evidence="1">Uncharacterized protein</fullName>
    </submittedName>
</protein>
<reference evidence="2" key="1">
    <citation type="submission" date="2017-09" db="EMBL/GenBank/DDBJ databases">
        <title>Depth-based differentiation of microbial function through sediment-hosted aquifers and enrichment of novel symbionts in the deep terrestrial subsurface.</title>
        <authorList>
            <person name="Probst A.J."/>
            <person name="Ladd B."/>
            <person name="Jarett J.K."/>
            <person name="Geller-Mcgrath D.E."/>
            <person name="Sieber C.M.K."/>
            <person name="Emerson J.B."/>
            <person name="Anantharaman K."/>
            <person name="Thomas B.C."/>
            <person name="Malmstrom R."/>
            <person name="Stieglmeier M."/>
            <person name="Klingl A."/>
            <person name="Woyke T."/>
            <person name="Ryan C.M."/>
            <person name="Banfield J.F."/>
        </authorList>
    </citation>
    <scope>NUCLEOTIDE SEQUENCE [LARGE SCALE GENOMIC DNA]</scope>
</reference>
<comment type="caution">
    <text evidence="1">The sequence shown here is derived from an EMBL/GenBank/DDBJ whole genome shotgun (WGS) entry which is preliminary data.</text>
</comment>
<dbReference type="EMBL" id="PEWD01000007">
    <property type="protein sequence ID" value="PIU69309.1"/>
    <property type="molecule type" value="Genomic_DNA"/>
</dbReference>
<evidence type="ECO:0000313" key="2">
    <source>
        <dbReference type="Proteomes" id="UP000229916"/>
    </source>
</evidence>
<accession>A0A2M7APJ4</accession>
<evidence type="ECO:0000313" key="1">
    <source>
        <dbReference type="EMBL" id="PIU69309.1"/>
    </source>
</evidence>
<dbReference type="AlphaFoldDB" id="A0A2M7APJ4"/>